<keyword evidence="6" id="KW-1015">Disulfide bond</keyword>
<comment type="function">
    <text evidence="7">Cell signaling peptide that may regulate plant stress, growth, and development. Mediates a rapid alkalinization of extracellular space by mediating a transient increase in the cytoplasmic Ca(2+) concentration leading to a calcium-dependent signaling events through a cell surface receptor and a concomitant activation of some intracellular mitogen-activated protein kinases.</text>
</comment>
<dbReference type="EMBL" id="BSYR01000016">
    <property type="protein sequence ID" value="GMI79130.1"/>
    <property type="molecule type" value="Genomic_DNA"/>
</dbReference>
<feature type="compositionally biased region" description="Basic and acidic residues" evidence="8">
    <location>
        <begin position="81"/>
        <end position="91"/>
    </location>
</feature>
<evidence type="ECO:0000256" key="2">
    <source>
        <dbReference type="ARBA" id="ARBA00009178"/>
    </source>
</evidence>
<feature type="signal peptide" evidence="9">
    <location>
        <begin position="1"/>
        <end position="29"/>
    </location>
</feature>
<dbReference type="PANTHER" id="PTHR34270:SF3">
    <property type="entry name" value="PROTEIN RALF-LIKE 16-RELATED"/>
    <property type="match status" value="1"/>
</dbReference>
<name>A0A9W7LY17_HIBTR</name>
<evidence type="ECO:0000256" key="5">
    <source>
        <dbReference type="ARBA" id="ARBA00022729"/>
    </source>
</evidence>
<protein>
    <recommendedName>
        <fullName evidence="12">Rapid ALkalinization Factor</fullName>
    </recommendedName>
</protein>
<feature type="region of interest" description="Disordered" evidence="8">
    <location>
        <begin position="65"/>
        <end position="91"/>
    </location>
</feature>
<reference evidence="10" key="1">
    <citation type="submission" date="2023-05" db="EMBL/GenBank/DDBJ databases">
        <title>Genome and transcriptome analyses reveal genes involved in the formation of fine ridges on petal epidermal cells in Hibiscus trionum.</title>
        <authorList>
            <person name="Koshimizu S."/>
            <person name="Masuda S."/>
            <person name="Ishii T."/>
            <person name="Shirasu K."/>
            <person name="Hoshino A."/>
            <person name="Arita M."/>
        </authorList>
    </citation>
    <scope>NUCLEOTIDE SEQUENCE</scope>
    <source>
        <strain evidence="10">Hamamatsu line</strain>
    </source>
</reference>
<comment type="similarity">
    <text evidence="2">Belongs to the plant rapid alkalinization factor (RALF) family.</text>
</comment>
<dbReference type="Pfam" id="PF05498">
    <property type="entry name" value="RALF"/>
    <property type="match status" value="1"/>
</dbReference>
<evidence type="ECO:0000256" key="3">
    <source>
        <dbReference type="ARBA" id="ARBA00022525"/>
    </source>
</evidence>
<evidence type="ECO:0000256" key="6">
    <source>
        <dbReference type="ARBA" id="ARBA00023157"/>
    </source>
</evidence>
<dbReference type="GO" id="GO:0005179">
    <property type="term" value="F:hormone activity"/>
    <property type="evidence" value="ECO:0007669"/>
    <property type="project" value="UniProtKB-KW"/>
</dbReference>
<comment type="caution">
    <text evidence="10">The sequence shown here is derived from an EMBL/GenBank/DDBJ whole genome shotgun (WGS) entry which is preliminary data.</text>
</comment>
<dbReference type="GO" id="GO:0040008">
    <property type="term" value="P:regulation of growth"/>
    <property type="evidence" value="ECO:0007669"/>
    <property type="project" value="UniProtKB-ARBA"/>
</dbReference>
<keyword evidence="4" id="KW-0372">Hormone</keyword>
<dbReference type="PANTHER" id="PTHR34270">
    <property type="entry name" value="PROTEIN RALF-LIKE 15-RELATED"/>
    <property type="match status" value="1"/>
</dbReference>
<organism evidence="10 11">
    <name type="scientific">Hibiscus trionum</name>
    <name type="common">Flower of an hour</name>
    <dbReference type="NCBI Taxonomy" id="183268"/>
    <lineage>
        <taxon>Eukaryota</taxon>
        <taxon>Viridiplantae</taxon>
        <taxon>Streptophyta</taxon>
        <taxon>Embryophyta</taxon>
        <taxon>Tracheophyta</taxon>
        <taxon>Spermatophyta</taxon>
        <taxon>Magnoliopsida</taxon>
        <taxon>eudicotyledons</taxon>
        <taxon>Gunneridae</taxon>
        <taxon>Pentapetalae</taxon>
        <taxon>rosids</taxon>
        <taxon>malvids</taxon>
        <taxon>Malvales</taxon>
        <taxon>Malvaceae</taxon>
        <taxon>Malvoideae</taxon>
        <taxon>Hibiscus</taxon>
    </lineage>
</organism>
<evidence type="ECO:0008006" key="12">
    <source>
        <dbReference type="Google" id="ProtNLM"/>
    </source>
</evidence>
<accession>A0A9W7LY17</accession>
<evidence type="ECO:0000256" key="7">
    <source>
        <dbReference type="ARBA" id="ARBA00037228"/>
    </source>
</evidence>
<comment type="subcellular location">
    <subcellularLocation>
        <location evidence="1">Secreted</location>
    </subcellularLocation>
</comment>
<evidence type="ECO:0000256" key="9">
    <source>
        <dbReference type="SAM" id="SignalP"/>
    </source>
</evidence>
<sequence>MGVEKKMMILCICAMVVSSMLMEHGDANAQPVIGYPTMGRNLQKPCKHNFVGCLPPPSNDYNRGCEPSQRCRGGGAQEGDEPTKSEGEVKS</sequence>
<keyword evidence="5 9" id="KW-0732">Signal</keyword>
<dbReference type="Proteomes" id="UP001165190">
    <property type="component" value="Unassembled WGS sequence"/>
</dbReference>
<keyword evidence="3" id="KW-0964">Secreted</keyword>
<evidence type="ECO:0000256" key="8">
    <source>
        <dbReference type="SAM" id="MobiDB-lite"/>
    </source>
</evidence>
<dbReference type="OrthoDB" id="930488at2759"/>
<gene>
    <name evidence="10" type="ORF">HRI_001582300</name>
</gene>
<proteinExistence type="inferred from homology"/>
<dbReference type="AlphaFoldDB" id="A0A9W7LY17"/>
<evidence type="ECO:0000313" key="10">
    <source>
        <dbReference type="EMBL" id="GMI79130.1"/>
    </source>
</evidence>
<evidence type="ECO:0000256" key="1">
    <source>
        <dbReference type="ARBA" id="ARBA00004613"/>
    </source>
</evidence>
<keyword evidence="11" id="KW-1185">Reference proteome</keyword>
<dbReference type="InterPro" id="IPR008801">
    <property type="entry name" value="RALF"/>
</dbReference>
<evidence type="ECO:0000256" key="4">
    <source>
        <dbReference type="ARBA" id="ARBA00022702"/>
    </source>
</evidence>
<dbReference type="GO" id="GO:0005576">
    <property type="term" value="C:extracellular region"/>
    <property type="evidence" value="ECO:0007669"/>
    <property type="project" value="UniProtKB-SubCell"/>
</dbReference>
<evidence type="ECO:0000313" key="11">
    <source>
        <dbReference type="Proteomes" id="UP001165190"/>
    </source>
</evidence>
<feature type="chain" id="PRO_5040988244" description="Rapid ALkalinization Factor" evidence="9">
    <location>
        <begin position="30"/>
        <end position="91"/>
    </location>
</feature>